<dbReference type="InterPro" id="IPR036514">
    <property type="entry name" value="SGNH_hydro_sf"/>
</dbReference>
<evidence type="ECO:0000313" key="2">
    <source>
        <dbReference type="EMBL" id="RKQ35058.1"/>
    </source>
</evidence>
<dbReference type="Pfam" id="PF13472">
    <property type="entry name" value="Lipase_GDSL_2"/>
    <property type="match status" value="1"/>
</dbReference>
<dbReference type="Gene3D" id="3.40.50.1110">
    <property type="entry name" value="SGNH hydrolase"/>
    <property type="match status" value="1"/>
</dbReference>
<dbReference type="OrthoDB" id="9764271at2"/>
<comment type="caution">
    <text evidence="2">The sequence shown here is derived from an EMBL/GenBank/DDBJ whole genome shotgun (WGS) entry which is preliminary data.</text>
</comment>
<evidence type="ECO:0000259" key="1">
    <source>
        <dbReference type="Pfam" id="PF13472"/>
    </source>
</evidence>
<dbReference type="InterPro" id="IPR013207">
    <property type="entry name" value="LGFP"/>
</dbReference>
<dbReference type="Proteomes" id="UP000249516">
    <property type="component" value="Unassembled WGS sequence"/>
</dbReference>
<dbReference type="CDD" id="cd00229">
    <property type="entry name" value="SGNH_hydrolase"/>
    <property type="match status" value="1"/>
</dbReference>
<dbReference type="Pfam" id="PF08310">
    <property type="entry name" value="LGFP"/>
    <property type="match status" value="2"/>
</dbReference>
<feature type="domain" description="SGNH hydrolase-type esterase" evidence="1">
    <location>
        <begin position="349"/>
        <end position="509"/>
    </location>
</feature>
<dbReference type="SUPFAM" id="SSF52266">
    <property type="entry name" value="SGNH hydrolase"/>
    <property type="match status" value="1"/>
</dbReference>
<organism evidence="2 3">
    <name type="scientific">Kocuria tytonis</name>
    <dbReference type="NCBI Taxonomy" id="2054280"/>
    <lineage>
        <taxon>Bacteria</taxon>
        <taxon>Bacillati</taxon>
        <taxon>Actinomycetota</taxon>
        <taxon>Actinomycetes</taxon>
        <taxon>Micrococcales</taxon>
        <taxon>Micrococcaceae</taxon>
        <taxon>Kocuria</taxon>
    </lineage>
</organism>
<dbReference type="AlphaFoldDB" id="A0A495A5G1"/>
<proteinExistence type="predicted"/>
<dbReference type="EMBL" id="PNJG02000002">
    <property type="protein sequence ID" value="RKQ35058.1"/>
    <property type="molecule type" value="Genomic_DNA"/>
</dbReference>
<gene>
    <name evidence="2" type="ORF">C1C97_007245</name>
</gene>
<dbReference type="InterPro" id="IPR013830">
    <property type="entry name" value="SGNH_hydro"/>
</dbReference>
<evidence type="ECO:0000313" key="3">
    <source>
        <dbReference type="Proteomes" id="UP000249516"/>
    </source>
</evidence>
<name>A0A495A5G1_9MICC</name>
<accession>A0A495A5G1</accession>
<keyword evidence="3" id="KW-1185">Reference proteome</keyword>
<reference evidence="2 3" key="1">
    <citation type="submission" date="2018-10" db="EMBL/GenBank/DDBJ databases">
        <title>Kocuria tytouropygialis sp. nov., isolated from the uropygial gland of an American barn owl (Tyto furcata).</title>
        <authorList>
            <person name="Braun M.S."/>
            <person name="Wang E."/>
            <person name="Zimmermann S."/>
            <person name="Wagner H."/>
            <person name="Wink M."/>
        </authorList>
    </citation>
    <scope>NUCLEOTIDE SEQUENCE [LARGE SCALE GENOMIC DNA]</scope>
    <source>
        <strain evidence="2 3">442</strain>
    </source>
</reference>
<dbReference type="RefSeq" id="WP_121030907.1">
    <property type="nucleotide sequence ID" value="NZ_PNJG02000002.1"/>
</dbReference>
<protein>
    <recommendedName>
        <fullName evidence="1">SGNH hydrolase-type esterase domain-containing protein</fullName>
    </recommendedName>
</protein>
<sequence>MQRFQRGVITAEPGVGSFVVRGGMHGYWAGHVKQTGFPVSNEAVDVSGVGVQRFRNETLVWSAATGTHPVRGAIRGAYVAAGGPANVGAPSGPEYTVTGGAAQDFLIPATGSRYTFTWHAATGRTFMVRGGIRTGWTLSKRIGAAVSAERGGLLRGGSWQNFSAGRAYWSPQTGGHTIRGAILGAWQREGHERGLGYPVAEERSVTGGAEQRFERGIMRYSAATRTVTTVRAAPPAPEPSDTTAFDAEAARFGLGAPSGGKVSVAGTSARRYAHGTVYHSASHGYVLATANVAAVWERSPAMHGLPRAAAWTGGALSTRFEKDSLVLDGAMGKVVRSDLALGAGDALVIGDSQVADTSWVGKGIAANGYHLTAYRSGGIGYVADNQGNRYGSYGTGVLDNQWALPRGTPGMIFVGGSGNDRGSSSAVITSRSTAVIRELQRLYPTSTIVMTGVISRSDVLYAERQRVEEALRVTAETTGAHFIPLRGWIDTYNARGYMYDAYHFNEAGQVHMGAIFAPELKRALARTS</sequence>